<evidence type="ECO:0000256" key="2">
    <source>
        <dbReference type="ARBA" id="ARBA00012035"/>
    </source>
</evidence>
<dbReference type="HAMAP" id="MF_01987">
    <property type="entry name" value="Ribokinase"/>
    <property type="match status" value="1"/>
</dbReference>
<dbReference type="GO" id="GO:0046872">
    <property type="term" value="F:metal ion binding"/>
    <property type="evidence" value="ECO:0007669"/>
    <property type="project" value="UniProtKB-KW"/>
</dbReference>
<dbReference type="InterPro" id="IPR029056">
    <property type="entry name" value="Ribokinase-like"/>
</dbReference>
<comment type="cofactor">
    <cofactor evidence="12">
        <name>Mg(2+)</name>
        <dbReference type="ChEBI" id="CHEBI:18420"/>
    </cofactor>
    <text evidence="12">Requires a divalent cation, most likely magnesium in vivo, as an electrophilic catalyst to aid phosphoryl group transfer. It is the chelate of the metal and the nucleotide that is the actual substrate.</text>
</comment>
<dbReference type="GO" id="GO:0005634">
    <property type="term" value="C:nucleus"/>
    <property type="evidence" value="ECO:0007669"/>
    <property type="project" value="UniProtKB-SubCell"/>
</dbReference>
<dbReference type="GeneID" id="26840283"/>
<evidence type="ECO:0000256" key="8">
    <source>
        <dbReference type="ARBA" id="ARBA00022840"/>
    </source>
</evidence>
<comment type="similarity">
    <text evidence="1">Belongs to the carbohydrate kinase pfkB family.</text>
</comment>
<proteinExistence type="inferred from homology"/>
<dbReference type="Gene3D" id="3.40.1190.20">
    <property type="match status" value="1"/>
</dbReference>
<dbReference type="SUPFAM" id="SSF53613">
    <property type="entry name" value="Ribokinase-like"/>
    <property type="match status" value="1"/>
</dbReference>
<dbReference type="AlphaFoldDB" id="A0A0V1PXI0"/>
<evidence type="ECO:0000256" key="7">
    <source>
        <dbReference type="ARBA" id="ARBA00022777"/>
    </source>
</evidence>
<dbReference type="GO" id="GO:0005524">
    <property type="term" value="F:ATP binding"/>
    <property type="evidence" value="ECO:0007669"/>
    <property type="project" value="UniProtKB-UniRule"/>
</dbReference>
<dbReference type="UniPathway" id="UPA00916">
    <property type="reaction ID" value="UER00889"/>
</dbReference>
<keyword evidence="6 12" id="KW-0547">Nucleotide-binding</keyword>
<comment type="activity regulation">
    <text evidence="12">Activated by a monovalent cation that binds near, but not in, the active site. The most likely occupant of the site in vivo is potassium. Ion binding induces a conformational change that may alter substrate affinity.</text>
</comment>
<comment type="subcellular location">
    <subcellularLocation>
        <location evidence="12">Cytoplasm</location>
    </subcellularLocation>
    <subcellularLocation>
        <location evidence="12">Nucleus</location>
    </subcellularLocation>
</comment>
<feature type="binding site" evidence="12">
    <location>
        <begin position="284"/>
        <end position="285"/>
    </location>
    <ligand>
        <name>ATP</name>
        <dbReference type="ChEBI" id="CHEBI:30616"/>
    </ligand>
</feature>
<feature type="binding site" evidence="12">
    <location>
        <begin position="41"/>
        <end position="45"/>
    </location>
    <ligand>
        <name>substrate</name>
    </ligand>
</feature>
<feature type="binding site" evidence="12">
    <location>
        <position position="279"/>
    </location>
    <ligand>
        <name>K(+)</name>
        <dbReference type="ChEBI" id="CHEBI:29103"/>
    </ligand>
</feature>
<dbReference type="PANTHER" id="PTHR10584">
    <property type="entry name" value="SUGAR KINASE"/>
    <property type="match status" value="1"/>
</dbReference>
<keyword evidence="5 12" id="KW-0479">Metal-binding</keyword>
<dbReference type="OrthoDB" id="415590at2759"/>
<evidence type="ECO:0000256" key="11">
    <source>
        <dbReference type="ARBA" id="ARBA00023277"/>
    </source>
</evidence>
<comment type="catalytic activity">
    <reaction evidence="12">
        <text>D-ribose + ATP = D-ribose 5-phosphate + ADP + H(+)</text>
        <dbReference type="Rhea" id="RHEA:13697"/>
        <dbReference type="ChEBI" id="CHEBI:15378"/>
        <dbReference type="ChEBI" id="CHEBI:30616"/>
        <dbReference type="ChEBI" id="CHEBI:47013"/>
        <dbReference type="ChEBI" id="CHEBI:78346"/>
        <dbReference type="ChEBI" id="CHEBI:456216"/>
        <dbReference type="EC" id="2.7.1.15"/>
    </reaction>
</comment>
<comment type="similarity">
    <text evidence="12">Belongs to the carbohydrate kinase PfkB family. Ribokinase subfamily.</text>
</comment>
<evidence type="ECO:0000313" key="14">
    <source>
        <dbReference type="EMBL" id="KSA00964.1"/>
    </source>
</evidence>
<feature type="binding site" evidence="12">
    <location>
        <begin position="13"/>
        <end position="15"/>
    </location>
    <ligand>
        <name>substrate</name>
    </ligand>
</feature>
<dbReference type="RefSeq" id="XP_015467066.1">
    <property type="nucleotide sequence ID" value="XM_015612103.1"/>
</dbReference>
<comment type="caution">
    <text evidence="12">Lacks conserved residue(s) required for the propagation of feature annotation.</text>
</comment>
<feature type="active site" description="Proton acceptor" evidence="12">
    <location>
        <position position="285"/>
    </location>
</feature>
<feature type="binding site" evidence="12">
    <location>
        <position position="324"/>
    </location>
    <ligand>
        <name>K(+)</name>
        <dbReference type="ChEBI" id="CHEBI:29103"/>
    </ligand>
</feature>
<keyword evidence="9 12" id="KW-0460">Magnesium</keyword>
<dbReference type="PRINTS" id="PR00990">
    <property type="entry name" value="RIBOKINASE"/>
</dbReference>
<dbReference type="EC" id="2.7.1.15" evidence="2 12"/>
<keyword evidence="8 12" id="KW-0067">ATP-binding</keyword>
<reference evidence="14 15" key="1">
    <citation type="submission" date="2015-11" db="EMBL/GenBank/DDBJ databases">
        <title>The genome of Debaryomyces fabryi.</title>
        <authorList>
            <person name="Tafer H."/>
            <person name="Lopandic K."/>
        </authorList>
    </citation>
    <scope>NUCLEOTIDE SEQUENCE [LARGE SCALE GENOMIC DNA]</scope>
    <source>
        <strain evidence="14 15">CBS 789</strain>
    </source>
</reference>
<comment type="caution">
    <text evidence="14">The sequence shown here is derived from an EMBL/GenBank/DDBJ whole genome shotgun (WGS) entry which is preliminary data.</text>
</comment>
<dbReference type="Proteomes" id="UP000054251">
    <property type="component" value="Unassembled WGS sequence"/>
</dbReference>
<name>A0A0V1PXI0_9ASCO</name>
<evidence type="ECO:0000256" key="6">
    <source>
        <dbReference type="ARBA" id="ARBA00022741"/>
    </source>
</evidence>
<evidence type="ECO:0000256" key="9">
    <source>
        <dbReference type="ARBA" id="ARBA00022842"/>
    </source>
</evidence>
<evidence type="ECO:0000259" key="13">
    <source>
        <dbReference type="Pfam" id="PF00294"/>
    </source>
</evidence>
<accession>A0A0V1PXI0</accession>
<evidence type="ECO:0000313" key="15">
    <source>
        <dbReference type="Proteomes" id="UP000054251"/>
    </source>
</evidence>
<comment type="pathway">
    <text evidence="12">Carbohydrate metabolism; D-ribose degradation; D-ribose 5-phosphate from beta-D-ribopyranose: step 2/2.</text>
</comment>
<keyword evidence="15" id="KW-1185">Reference proteome</keyword>
<evidence type="ECO:0000256" key="12">
    <source>
        <dbReference type="HAMAP-Rule" id="MF_03215"/>
    </source>
</evidence>
<evidence type="ECO:0000256" key="4">
    <source>
        <dbReference type="ARBA" id="ARBA00022679"/>
    </source>
</evidence>
<keyword evidence="11 12" id="KW-0119">Carbohydrate metabolism</keyword>
<evidence type="ECO:0000256" key="10">
    <source>
        <dbReference type="ARBA" id="ARBA00022958"/>
    </source>
</evidence>
<feature type="binding site" evidence="12">
    <location>
        <position position="151"/>
    </location>
    <ligand>
        <name>substrate</name>
    </ligand>
</feature>
<evidence type="ECO:0000256" key="5">
    <source>
        <dbReference type="ARBA" id="ARBA00022723"/>
    </source>
</evidence>
<dbReference type="PROSITE" id="PS00584">
    <property type="entry name" value="PFKB_KINASES_2"/>
    <property type="match status" value="1"/>
</dbReference>
<keyword evidence="7 12" id="KW-0418">Kinase</keyword>
<dbReference type="GO" id="GO:0005737">
    <property type="term" value="C:cytoplasm"/>
    <property type="evidence" value="ECO:0007669"/>
    <property type="project" value="UniProtKB-SubCell"/>
</dbReference>
<dbReference type="EMBL" id="LMYN01000068">
    <property type="protein sequence ID" value="KSA00964.1"/>
    <property type="molecule type" value="Genomic_DNA"/>
</dbReference>
<protein>
    <recommendedName>
        <fullName evidence="3 12">Ribokinase</fullName>
        <shortName evidence="12">RK</shortName>
        <ecNumber evidence="2 12">2.7.1.15</ecNumber>
    </recommendedName>
</protein>
<gene>
    <name evidence="12" type="primary">RBK1</name>
    <name evidence="14" type="ORF">AC631_03274</name>
</gene>
<keyword evidence="12" id="KW-0539">Nucleus</keyword>
<dbReference type="InterPro" id="IPR011877">
    <property type="entry name" value="Ribokinase"/>
</dbReference>
<feature type="binding site" evidence="12">
    <location>
        <position position="315"/>
    </location>
    <ligand>
        <name>K(+)</name>
        <dbReference type="ChEBI" id="CHEBI:29103"/>
    </ligand>
</feature>
<feature type="binding site" evidence="12">
    <location>
        <position position="197"/>
    </location>
    <ligand>
        <name>ATP</name>
        <dbReference type="ChEBI" id="CHEBI:30616"/>
    </ligand>
</feature>
<dbReference type="GO" id="GO:0019303">
    <property type="term" value="P:D-ribose catabolic process"/>
    <property type="evidence" value="ECO:0007669"/>
    <property type="project" value="UniProtKB-UniRule"/>
</dbReference>
<feature type="binding site" evidence="12">
    <location>
        <position position="320"/>
    </location>
    <ligand>
        <name>K(+)</name>
        <dbReference type="ChEBI" id="CHEBI:29103"/>
    </ligand>
</feature>
<keyword evidence="12" id="KW-0963">Cytoplasm</keyword>
<keyword evidence="10 12" id="KW-0630">Potassium</keyword>
<dbReference type="CDD" id="cd01174">
    <property type="entry name" value="ribokinase"/>
    <property type="match status" value="1"/>
</dbReference>
<keyword evidence="4 12" id="KW-0808">Transferase</keyword>
<comment type="function">
    <text evidence="12">Catalyzes the phosphorylation of ribose at O-5 in a reaction requiring ATP and magnesium. The resulting D-ribose-5-phosphate can then be used either for sythesis of nucleotides, histidine, and tryptophan, or as a component of the pentose phosphate pathway.</text>
</comment>
<dbReference type="PANTHER" id="PTHR10584:SF166">
    <property type="entry name" value="RIBOKINASE"/>
    <property type="match status" value="1"/>
</dbReference>
<evidence type="ECO:0000256" key="1">
    <source>
        <dbReference type="ARBA" id="ARBA00005380"/>
    </source>
</evidence>
<sequence>MTSSTITIIGSLNYDLVTYTKAVPEGGETYQANSFENHLGGKGLNEAIATSRLSGKQSNCQIRMVGNVGNDSFGKELKQALVDSGVDTEYVKTLEHQSSGVAVIIVEEDSGENRILITAGANGELCPTNEEYETYFPKDVEGTQFVILQNEYPDTVKSIDWLKANRPKINIAYNPSPFKPEFINQDFWSKIDFLIMNEGEALSVASKLLTQDQNAEFNKTIKQDKVKGFSDLANKLQELVNPENVSTVIITMGSKGSMFTSRNTKPTFVKSEKVANVVDTTGAGDTFFGGVVLQLANGSSLEKAVEFATKASSLVIQKKGAAESIPTLEEITKYI</sequence>
<organism evidence="14 15">
    <name type="scientific">Debaryomyces fabryi</name>
    <dbReference type="NCBI Taxonomy" id="58627"/>
    <lineage>
        <taxon>Eukaryota</taxon>
        <taxon>Fungi</taxon>
        <taxon>Dikarya</taxon>
        <taxon>Ascomycota</taxon>
        <taxon>Saccharomycotina</taxon>
        <taxon>Pichiomycetes</taxon>
        <taxon>Debaryomycetaceae</taxon>
        <taxon>Debaryomyces</taxon>
    </lineage>
</organism>
<dbReference type="InterPro" id="IPR002139">
    <property type="entry name" value="Ribo/fructo_kinase"/>
</dbReference>
<feature type="domain" description="Carbohydrate kinase PfkB" evidence="13">
    <location>
        <begin position="6"/>
        <end position="327"/>
    </location>
</feature>
<feature type="binding site" evidence="12">
    <location>
        <position position="281"/>
    </location>
    <ligand>
        <name>K(+)</name>
        <dbReference type="ChEBI" id="CHEBI:29103"/>
    </ligand>
</feature>
<feature type="binding site" evidence="12">
    <location>
        <begin position="251"/>
        <end position="256"/>
    </location>
    <ligand>
        <name>ATP</name>
        <dbReference type="ChEBI" id="CHEBI:30616"/>
    </ligand>
</feature>
<dbReference type="InterPro" id="IPR002173">
    <property type="entry name" value="Carboh/pur_kinase_PfkB_CS"/>
</dbReference>
<dbReference type="Pfam" id="PF00294">
    <property type="entry name" value="PfkB"/>
    <property type="match status" value="1"/>
</dbReference>
<comment type="subunit">
    <text evidence="12">Homodimer.</text>
</comment>
<feature type="binding site" evidence="12">
    <location>
        <position position="318"/>
    </location>
    <ligand>
        <name>K(+)</name>
        <dbReference type="ChEBI" id="CHEBI:29103"/>
    </ligand>
</feature>
<dbReference type="InterPro" id="IPR011611">
    <property type="entry name" value="PfkB_dom"/>
</dbReference>
<evidence type="ECO:0000256" key="3">
    <source>
        <dbReference type="ARBA" id="ARBA00016943"/>
    </source>
</evidence>
<dbReference type="GO" id="GO:0004747">
    <property type="term" value="F:ribokinase activity"/>
    <property type="evidence" value="ECO:0007669"/>
    <property type="project" value="UniProtKB-UniRule"/>
</dbReference>
<feature type="binding site" evidence="12">
    <location>
        <position position="285"/>
    </location>
    <ligand>
        <name>substrate</name>
    </ligand>
</feature>